<feature type="compositionally biased region" description="Basic residues" evidence="1">
    <location>
        <begin position="121"/>
        <end position="142"/>
    </location>
</feature>
<evidence type="ECO:0000256" key="1">
    <source>
        <dbReference type="SAM" id="MobiDB-lite"/>
    </source>
</evidence>
<dbReference type="Proteomes" id="UP001516464">
    <property type="component" value="Unassembled WGS sequence"/>
</dbReference>
<accession>A0ABQ7HVL3</accession>
<evidence type="ECO:0000313" key="2">
    <source>
        <dbReference type="EMBL" id="KAF7678778.1"/>
    </source>
</evidence>
<protein>
    <submittedName>
        <fullName evidence="2">Uncharacterized protein</fullName>
    </submittedName>
</protein>
<sequence length="448" mass="52234">MSPKNEIPFIFPKGNRYIAFKLKVSKTRNASNFNKGCFPLLTNNKIPLKFLIHCFISLNLLKGEEGIIHERDEGTSSTASSPNSNPSTSHKGGPYIPYKKIQSESESETDSETSAVMDIKKSRKKRKYKSRKNKGGPYKKTRTSTASTSPRRGYKKIQSESDSSEAEATQAKEATFSKKSSSSPRLPMGLQDNGHYNFPKTLKKDNLIIKKIYQLIGLDCPSLKIKFNQRFLNINILNKYLYEYTTSKAVSNLQNNYPSSFILKIIYIRLLTNLWNFLIVNQEKKYQEFIQKYLINEIGKLRKTLTKNWYMIIFIETTPTYDLDLFKLFINKVTETDNDIMKHDVKFIGSEDAVELHYILLKTFHQLFVDRNISIKIQNYALYLHKFEQNNHLFRNLIRNMNDKNIWHNFKNLNINLENCQITKNTVTFDDNTNDPIITFKCKKLKRN</sequence>
<feature type="compositionally biased region" description="Low complexity" evidence="1">
    <location>
        <begin position="75"/>
        <end position="89"/>
    </location>
</feature>
<comment type="caution">
    <text evidence="2">The sequence shown here is derived from an EMBL/GenBank/DDBJ whole genome shotgun (WGS) entry which is preliminary data.</text>
</comment>
<keyword evidence="3" id="KW-1185">Reference proteome</keyword>
<evidence type="ECO:0000313" key="3">
    <source>
        <dbReference type="Proteomes" id="UP001516464"/>
    </source>
</evidence>
<proteinExistence type="predicted"/>
<reference evidence="2 3" key="1">
    <citation type="submission" date="2019-01" db="EMBL/GenBank/DDBJ databases">
        <title>Genomes sequencing and comparative genomics of infectious freshwater microsporidia, Cucumispora dikerogammari and Thelohania contejeani.</title>
        <authorList>
            <person name="Cormier A."/>
            <person name="Giraud I."/>
            <person name="Wattier R."/>
            <person name="Teixeira M."/>
            <person name="Grandjean F."/>
            <person name="Rigaud T."/>
            <person name="Cordaux R."/>
        </authorList>
    </citation>
    <scope>NUCLEOTIDE SEQUENCE [LARGE SCALE GENOMIC DNA]</scope>
    <source>
        <strain evidence="2">T1</strain>
        <tissue evidence="2">Spores</tissue>
    </source>
</reference>
<feature type="region of interest" description="Disordered" evidence="1">
    <location>
        <begin position="72"/>
        <end position="192"/>
    </location>
</feature>
<name>A0ABQ7HVL3_9MICR</name>
<organism evidence="2 3">
    <name type="scientific">Astathelohania contejeani</name>
    <dbReference type="NCBI Taxonomy" id="164912"/>
    <lineage>
        <taxon>Eukaryota</taxon>
        <taxon>Fungi</taxon>
        <taxon>Fungi incertae sedis</taxon>
        <taxon>Microsporidia</taxon>
        <taxon>Astathelohaniidae</taxon>
        <taxon>Astathelohania</taxon>
    </lineage>
</organism>
<gene>
    <name evidence="2" type="ORF">TCON_2583</name>
</gene>
<dbReference type="EMBL" id="SBIQ01000379">
    <property type="protein sequence ID" value="KAF7678778.1"/>
    <property type="molecule type" value="Genomic_DNA"/>
</dbReference>